<keyword evidence="3" id="KW-1185">Reference proteome</keyword>
<feature type="domain" description="Thiamin/hydroxymethyl pyrimidine-binding YkoF putative" evidence="1">
    <location>
        <begin position="4"/>
        <end position="74"/>
    </location>
</feature>
<protein>
    <recommendedName>
        <fullName evidence="1">Thiamin/hydroxymethyl pyrimidine-binding YkoF putative domain-containing protein</fullName>
    </recommendedName>
</protein>
<dbReference type="InterPro" id="IPR029756">
    <property type="entry name" value="MTH1187/YkoF-like"/>
</dbReference>
<dbReference type="OrthoDB" id="2970529at2"/>
<dbReference type="Pfam" id="PF07615">
    <property type="entry name" value="Ykof"/>
    <property type="match status" value="1"/>
</dbReference>
<proteinExistence type="predicted"/>
<dbReference type="InterPro" id="IPR011522">
    <property type="entry name" value="Thiamin/HMP-bd_put_YkoF"/>
</dbReference>
<evidence type="ECO:0000313" key="3">
    <source>
        <dbReference type="Proteomes" id="UP000239549"/>
    </source>
</evidence>
<organism evidence="2 3">
    <name type="scientific">Desulfocucumis palustris</name>
    <dbReference type="NCBI Taxonomy" id="1898651"/>
    <lineage>
        <taxon>Bacteria</taxon>
        <taxon>Bacillati</taxon>
        <taxon>Bacillota</taxon>
        <taxon>Clostridia</taxon>
        <taxon>Eubacteriales</taxon>
        <taxon>Desulfocucumaceae</taxon>
        <taxon>Desulfocucumis</taxon>
    </lineage>
</organism>
<name>A0A2L2XF19_9FIRM</name>
<reference evidence="3" key="1">
    <citation type="submission" date="2018-02" db="EMBL/GenBank/DDBJ databases">
        <title>Genome sequence of Desulfocucumis palustris strain NAW-5.</title>
        <authorList>
            <person name="Watanabe M."/>
            <person name="Kojima H."/>
            <person name="Fukui M."/>
        </authorList>
    </citation>
    <scope>NUCLEOTIDE SEQUENCE [LARGE SCALE GENOMIC DNA]</scope>
    <source>
        <strain evidence="3">NAW-5</strain>
    </source>
</reference>
<sequence>MITAEVSLYPQKTTNASQIINDSLEALAGHSLNANTGPISTRLQGTEEEVWAGLKTLFNQAGSRSEVNMVVTISNSAG</sequence>
<accession>A0A2L2XF19</accession>
<gene>
    <name evidence="2" type="ORF">DCCM_3958</name>
</gene>
<dbReference type="SUPFAM" id="SSF89957">
    <property type="entry name" value="MTH1187/YkoF-like"/>
    <property type="match status" value="1"/>
</dbReference>
<evidence type="ECO:0000259" key="1">
    <source>
        <dbReference type="Pfam" id="PF07615"/>
    </source>
</evidence>
<dbReference type="RefSeq" id="WP_104373003.1">
    <property type="nucleotide sequence ID" value="NZ_BFAV01000150.1"/>
</dbReference>
<dbReference type="AlphaFoldDB" id="A0A2L2XF19"/>
<evidence type="ECO:0000313" key="2">
    <source>
        <dbReference type="EMBL" id="GBF34838.1"/>
    </source>
</evidence>
<dbReference type="Proteomes" id="UP000239549">
    <property type="component" value="Unassembled WGS sequence"/>
</dbReference>
<dbReference type="EMBL" id="BFAV01000150">
    <property type="protein sequence ID" value="GBF34838.1"/>
    <property type="molecule type" value="Genomic_DNA"/>
</dbReference>
<comment type="caution">
    <text evidence="2">The sequence shown here is derived from an EMBL/GenBank/DDBJ whole genome shotgun (WGS) entry which is preliminary data.</text>
</comment>
<dbReference type="Gene3D" id="3.30.70.930">
    <property type="match status" value="1"/>
</dbReference>